<evidence type="ECO:0000256" key="12">
    <source>
        <dbReference type="SAM" id="MobiDB-lite"/>
    </source>
</evidence>
<dbReference type="Proteomes" id="UP000293342">
    <property type="component" value="Unassembled WGS sequence"/>
</dbReference>
<dbReference type="GO" id="GO:0005993">
    <property type="term" value="P:trehalose catabolic process"/>
    <property type="evidence" value="ECO:0007669"/>
    <property type="project" value="TreeGrafter"/>
</dbReference>
<feature type="domain" description="GH15-like" evidence="13">
    <location>
        <begin position="266"/>
        <end position="625"/>
    </location>
</feature>
<dbReference type="InterPro" id="IPR008928">
    <property type="entry name" value="6-hairpin_glycosidase_sf"/>
</dbReference>
<feature type="domain" description="Trehalase-like N-terminal" evidence="14">
    <location>
        <begin position="24"/>
        <end position="101"/>
    </location>
</feature>
<dbReference type="PANTHER" id="PTHR31616">
    <property type="entry name" value="TREHALASE"/>
    <property type="match status" value="1"/>
</dbReference>
<dbReference type="InterPro" id="IPR011613">
    <property type="entry name" value="GH15-like"/>
</dbReference>
<protein>
    <recommendedName>
        <fullName evidence="4">Trehalase</fullName>
        <ecNumber evidence="3">3.2.1.28</ecNumber>
    </recommendedName>
    <alternativeName>
        <fullName evidence="8">Alpha,alpha-trehalase</fullName>
    </alternativeName>
    <alternativeName>
        <fullName evidence="9">Alpha,alpha-trehalose glucohydrolase</fullName>
    </alternativeName>
</protein>
<evidence type="ECO:0000256" key="9">
    <source>
        <dbReference type="ARBA" id="ARBA00031637"/>
    </source>
</evidence>
<dbReference type="GO" id="GO:0004555">
    <property type="term" value="F:alpha,alpha-trehalase activity"/>
    <property type="evidence" value="ECO:0007669"/>
    <property type="project" value="UniProtKB-EC"/>
</dbReference>
<keyword evidence="5 15" id="KW-0378">Hydrolase</keyword>
<evidence type="ECO:0000256" key="2">
    <source>
        <dbReference type="ARBA" id="ARBA00006188"/>
    </source>
</evidence>
<dbReference type="Gene3D" id="1.50.10.10">
    <property type="match status" value="1"/>
</dbReference>
<dbReference type="EMBL" id="SJKD01000002">
    <property type="protein sequence ID" value="TCC50623.1"/>
    <property type="molecule type" value="Genomic_DNA"/>
</dbReference>
<dbReference type="SUPFAM" id="SSF48208">
    <property type="entry name" value="Six-hairpin glycosidases"/>
    <property type="match status" value="1"/>
</dbReference>
<dbReference type="FunFam" id="1.50.10.10:FF:000005">
    <property type="entry name" value="Glycosyl hydrolase, glucoamylase"/>
    <property type="match status" value="1"/>
</dbReference>
<proteinExistence type="inferred from homology"/>
<comment type="pathway">
    <text evidence="11">Glycan degradation; trehalose degradation; D-glucose from alpha,alpha-trehalose: step 1/1.</text>
</comment>
<evidence type="ECO:0000256" key="5">
    <source>
        <dbReference type="ARBA" id="ARBA00022801"/>
    </source>
</evidence>
<evidence type="ECO:0000256" key="6">
    <source>
        <dbReference type="ARBA" id="ARBA00023277"/>
    </source>
</evidence>
<keyword evidence="6" id="KW-0119">Carbohydrate metabolism</keyword>
<comment type="cofactor">
    <cofactor evidence="10">
        <name>phosphate</name>
        <dbReference type="ChEBI" id="CHEBI:43474"/>
    </cofactor>
</comment>
<evidence type="ECO:0000256" key="11">
    <source>
        <dbReference type="ARBA" id="ARBA00060615"/>
    </source>
</evidence>
<comment type="caution">
    <text evidence="15">The sequence shown here is derived from an EMBL/GenBank/DDBJ whole genome shotgun (WGS) entry which is preliminary data.</text>
</comment>
<dbReference type="EC" id="3.2.1.28" evidence="3"/>
<evidence type="ECO:0000256" key="8">
    <source>
        <dbReference type="ARBA" id="ARBA00030473"/>
    </source>
</evidence>
<accession>A0A4R0JTA4</accession>
<evidence type="ECO:0000259" key="13">
    <source>
        <dbReference type="Pfam" id="PF00723"/>
    </source>
</evidence>
<gene>
    <name evidence="15" type="ORF">E0H75_10475</name>
</gene>
<sequence length="647" mass="72097">MDQLRGCGEGRGMTLPQDPSRSAHPPIADYAFLSDCESNCLIAPSGAVEWMCLPRHDSPSVFGAILDRAAGSFRLGPYGVQVPAARRYLPGSLMLETTWKSSTGWLIVRDALLMGPWHNVSERSLTHRRTPTDYDAEHCLLRTVKCVSGAVDLSMVCEPMFGYGRREASWRYDGLGYAHAVADCPAQDHDLTLSLTTDLRLGLEGRTAQARTRMSQGDTAFVALSWSVLSPPQTWAEALERMGRTAEYWRQWINVGVFPDHPWSRYLARSALTLKGLTFAPTGALLAAATTSLPETPYGERNWDYRYSWVRDSTFALWGLYTIGLDREANDFFCFLTEMCDGDQDIQIMYGIGGERELPEQILDQLSGYEGARPVRVGNAAYLQCQHDVWGAILDSVYLHARTRDQVTESLWPFLKRQAETAAKQWREPDRGIWESRGEPQHFTSSKLMCWVAMDRGAKLARLHDEPGFADDWEAVADEIRADICANGVDDRGVFVQRYGATTLDASLLLLPLLRFLPADDPRVRATVRAIADELTEDGMVLRYRVSETDDGMHGTEGTFTICSFWLVSALVEIGELDEATALCEKLLSYASPLGLYAEEIDPPSGRHLGNFPQAFTHLAMINAITHIIRAEQAAGATTFVPAHQRL</sequence>
<dbReference type="InterPro" id="IPR012341">
    <property type="entry name" value="6hp_glycosidase-like_sf"/>
</dbReference>
<dbReference type="OrthoDB" id="3902805at2"/>
<comment type="similarity">
    <text evidence="2">Belongs to the glycosyl hydrolase 15 family.</text>
</comment>
<organism evidence="15 16">
    <name type="scientific">Kribbella capetownensis</name>
    <dbReference type="NCBI Taxonomy" id="1572659"/>
    <lineage>
        <taxon>Bacteria</taxon>
        <taxon>Bacillati</taxon>
        <taxon>Actinomycetota</taxon>
        <taxon>Actinomycetes</taxon>
        <taxon>Propionibacteriales</taxon>
        <taxon>Kribbellaceae</taxon>
        <taxon>Kribbella</taxon>
    </lineage>
</organism>
<feature type="region of interest" description="Disordered" evidence="12">
    <location>
        <begin position="1"/>
        <end position="22"/>
    </location>
</feature>
<dbReference type="Pfam" id="PF00723">
    <property type="entry name" value="Glyco_hydro_15"/>
    <property type="match status" value="1"/>
</dbReference>
<dbReference type="AlphaFoldDB" id="A0A4R0JTA4"/>
<reference evidence="15 16" key="1">
    <citation type="submission" date="2019-02" db="EMBL/GenBank/DDBJ databases">
        <title>Kribbella capetownensis sp. nov. and Kribbella speibonae sp. nov., isolated from soil.</title>
        <authorList>
            <person name="Curtis S.M."/>
            <person name="Norton I."/>
            <person name="Everest G.J."/>
            <person name="Meyers P.R."/>
        </authorList>
    </citation>
    <scope>NUCLEOTIDE SEQUENCE [LARGE SCALE GENOMIC DNA]</scope>
    <source>
        <strain evidence="15 16">YM53</strain>
    </source>
</reference>
<evidence type="ECO:0000256" key="3">
    <source>
        <dbReference type="ARBA" id="ARBA00012757"/>
    </source>
</evidence>
<evidence type="ECO:0000256" key="1">
    <source>
        <dbReference type="ARBA" id="ARBA00001576"/>
    </source>
</evidence>
<evidence type="ECO:0000256" key="4">
    <source>
        <dbReference type="ARBA" id="ARBA00019905"/>
    </source>
</evidence>
<name>A0A4R0JTA4_9ACTN</name>
<evidence type="ECO:0000256" key="7">
    <source>
        <dbReference type="ARBA" id="ARBA00023295"/>
    </source>
</evidence>
<evidence type="ECO:0000256" key="10">
    <source>
        <dbReference type="ARBA" id="ARBA00053030"/>
    </source>
</evidence>
<comment type="catalytic activity">
    <reaction evidence="1">
        <text>alpha,alpha-trehalose + H2O = alpha-D-glucose + beta-D-glucose</text>
        <dbReference type="Rhea" id="RHEA:32675"/>
        <dbReference type="ChEBI" id="CHEBI:15377"/>
        <dbReference type="ChEBI" id="CHEBI:15903"/>
        <dbReference type="ChEBI" id="CHEBI:16551"/>
        <dbReference type="ChEBI" id="CHEBI:17925"/>
        <dbReference type="EC" id="3.2.1.28"/>
    </reaction>
</comment>
<evidence type="ECO:0000259" key="14">
    <source>
        <dbReference type="Pfam" id="PF19291"/>
    </source>
</evidence>
<keyword evidence="7" id="KW-0326">Glycosidase</keyword>
<evidence type="ECO:0000313" key="15">
    <source>
        <dbReference type="EMBL" id="TCC50623.1"/>
    </source>
</evidence>
<dbReference type="Pfam" id="PF19291">
    <property type="entry name" value="TREH_N"/>
    <property type="match status" value="1"/>
</dbReference>
<keyword evidence="16" id="KW-1185">Reference proteome</keyword>
<dbReference type="InterPro" id="IPR045582">
    <property type="entry name" value="Trehalase-like_N"/>
</dbReference>
<evidence type="ECO:0000313" key="16">
    <source>
        <dbReference type="Proteomes" id="UP000293342"/>
    </source>
</evidence>
<dbReference type="PANTHER" id="PTHR31616:SF10">
    <property type="entry name" value="TREHALASE"/>
    <property type="match status" value="1"/>
</dbReference>